<evidence type="ECO:0000313" key="11">
    <source>
        <dbReference type="EMBL" id="KXN72561.1"/>
    </source>
</evidence>
<comment type="subcellular location">
    <subcellularLocation>
        <location evidence="1">Mitochondrion</location>
    </subcellularLocation>
</comment>
<evidence type="ECO:0000256" key="9">
    <source>
        <dbReference type="ARBA" id="ARBA00030268"/>
    </source>
</evidence>
<dbReference type="OrthoDB" id="15808at2759"/>
<sequence length="174" mass="19851">MFKMPKDIYSNFLKSYNINYSPIILIAPAKLIQSLQNSQKKMSKSDPNNMSRVELLDTPESIKEKIYNALSDNIGFISFDPKTRPSVSSLVQIYSSCSDISIDQVVENYKGRSLDEFKSDLVQVLVKKIEPIQKRYYELKSNPSYVEQILKEGSQKANILAKAKLDRVMNVMGL</sequence>
<evidence type="ECO:0000256" key="1">
    <source>
        <dbReference type="ARBA" id="ARBA00004173"/>
    </source>
</evidence>
<keyword evidence="7 10" id="KW-0648">Protein biosynthesis</keyword>
<keyword evidence="6 10" id="KW-0067">ATP-binding</keyword>
<dbReference type="STRING" id="796925.A0A137PC98"/>
<keyword evidence="8 10" id="KW-0030">Aminoacyl-tRNA synthetase</keyword>
<evidence type="ECO:0000256" key="7">
    <source>
        <dbReference type="ARBA" id="ARBA00022917"/>
    </source>
</evidence>
<gene>
    <name evidence="11" type="ORF">CONCODRAFT_77743</name>
</gene>
<proteinExistence type="inferred from homology"/>
<evidence type="ECO:0000256" key="3">
    <source>
        <dbReference type="ARBA" id="ARBA00013161"/>
    </source>
</evidence>
<dbReference type="GO" id="GO:0005739">
    <property type="term" value="C:mitochondrion"/>
    <property type="evidence" value="ECO:0007669"/>
    <property type="project" value="UniProtKB-SubCell"/>
</dbReference>
<reference evidence="11 12" key="1">
    <citation type="journal article" date="2015" name="Genome Biol. Evol.">
        <title>Phylogenomic analyses indicate that early fungi evolved digesting cell walls of algal ancestors of land plants.</title>
        <authorList>
            <person name="Chang Y."/>
            <person name="Wang S."/>
            <person name="Sekimoto S."/>
            <person name="Aerts A.L."/>
            <person name="Choi C."/>
            <person name="Clum A."/>
            <person name="LaButti K.M."/>
            <person name="Lindquist E.A."/>
            <person name="Yee Ngan C."/>
            <person name="Ohm R.A."/>
            <person name="Salamov A.A."/>
            <person name="Grigoriev I.V."/>
            <person name="Spatafora J.W."/>
            <person name="Berbee M.L."/>
        </authorList>
    </citation>
    <scope>NUCLEOTIDE SEQUENCE [LARGE SCALE GENOMIC DNA]</scope>
    <source>
        <strain evidence="11 12">NRRL 28638</strain>
    </source>
</reference>
<evidence type="ECO:0000256" key="6">
    <source>
        <dbReference type="ARBA" id="ARBA00022840"/>
    </source>
</evidence>
<dbReference type="SUPFAM" id="SSF52374">
    <property type="entry name" value="Nucleotidylyl transferase"/>
    <property type="match status" value="1"/>
</dbReference>
<dbReference type="AlphaFoldDB" id="A0A137PC98"/>
<keyword evidence="4 10" id="KW-0436">Ligase</keyword>
<dbReference type="PANTHER" id="PTHR43766">
    <property type="entry name" value="TRYPTOPHAN--TRNA LIGASE, MITOCHONDRIAL"/>
    <property type="match status" value="1"/>
</dbReference>
<keyword evidence="12" id="KW-1185">Reference proteome</keyword>
<keyword evidence="11" id="KW-0808">Transferase</keyword>
<protein>
    <recommendedName>
        <fullName evidence="3">tryptophan--tRNA ligase</fullName>
        <ecNumber evidence="3">6.1.1.2</ecNumber>
    </recommendedName>
    <alternativeName>
        <fullName evidence="9">Tryptophanyl-tRNA synthetase</fullName>
    </alternativeName>
</protein>
<dbReference type="EMBL" id="KQ964451">
    <property type="protein sequence ID" value="KXN72561.1"/>
    <property type="molecule type" value="Genomic_DNA"/>
</dbReference>
<dbReference type="GO" id="GO:0004830">
    <property type="term" value="F:tryptophan-tRNA ligase activity"/>
    <property type="evidence" value="ECO:0007669"/>
    <property type="project" value="UniProtKB-EC"/>
</dbReference>
<evidence type="ECO:0000313" key="12">
    <source>
        <dbReference type="Proteomes" id="UP000070444"/>
    </source>
</evidence>
<dbReference type="Pfam" id="PF00579">
    <property type="entry name" value="tRNA-synt_1b"/>
    <property type="match status" value="1"/>
</dbReference>
<evidence type="ECO:0000256" key="10">
    <source>
        <dbReference type="RuleBase" id="RU363036"/>
    </source>
</evidence>
<dbReference type="InterPro" id="IPR014729">
    <property type="entry name" value="Rossmann-like_a/b/a_fold"/>
</dbReference>
<dbReference type="PANTHER" id="PTHR43766:SF1">
    <property type="entry name" value="TRYPTOPHAN--TRNA LIGASE, MITOCHONDRIAL"/>
    <property type="match status" value="1"/>
</dbReference>
<dbReference type="OMA" id="ICEHAYL"/>
<dbReference type="Gene3D" id="3.40.50.620">
    <property type="entry name" value="HUPs"/>
    <property type="match status" value="1"/>
</dbReference>
<dbReference type="FunFam" id="1.10.240.10:FF:000002">
    <property type="entry name" value="Tryptophan--tRNA ligase"/>
    <property type="match status" value="1"/>
</dbReference>
<evidence type="ECO:0000256" key="2">
    <source>
        <dbReference type="ARBA" id="ARBA00005594"/>
    </source>
</evidence>
<name>A0A137PC98_CONC2</name>
<dbReference type="InterPro" id="IPR002305">
    <property type="entry name" value="aa-tRNA-synth_Ic"/>
</dbReference>
<dbReference type="EC" id="6.1.1.2" evidence="3"/>
<evidence type="ECO:0000256" key="8">
    <source>
        <dbReference type="ARBA" id="ARBA00023146"/>
    </source>
</evidence>
<accession>A0A137PC98</accession>
<dbReference type="GO" id="GO:0006436">
    <property type="term" value="P:tryptophanyl-tRNA aminoacylation"/>
    <property type="evidence" value="ECO:0007669"/>
    <property type="project" value="TreeGrafter"/>
</dbReference>
<dbReference type="Gene3D" id="1.10.240.10">
    <property type="entry name" value="Tyrosyl-Transfer RNA Synthetase"/>
    <property type="match status" value="1"/>
</dbReference>
<dbReference type="InterPro" id="IPR050203">
    <property type="entry name" value="Trp-tRNA_synthetase"/>
</dbReference>
<dbReference type="GO" id="GO:0016740">
    <property type="term" value="F:transferase activity"/>
    <property type="evidence" value="ECO:0007669"/>
    <property type="project" value="UniProtKB-KW"/>
</dbReference>
<comment type="similarity">
    <text evidence="2 10">Belongs to the class-I aminoacyl-tRNA synthetase family.</text>
</comment>
<keyword evidence="5 10" id="KW-0547">Nucleotide-binding</keyword>
<evidence type="ECO:0000256" key="4">
    <source>
        <dbReference type="ARBA" id="ARBA00022598"/>
    </source>
</evidence>
<organism evidence="11 12">
    <name type="scientific">Conidiobolus coronatus (strain ATCC 28846 / CBS 209.66 / NRRL 28638)</name>
    <name type="common">Delacroixia coronata</name>
    <dbReference type="NCBI Taxonomy" id="796925"/>
    <lineage>
        <taxon>Eukaryota</taxon>
        <taxon>Fungi</taxon>
        <taxon>Fungi incertae sedis</taxon>
        <taxon>Zoopagomycota</taxon>
        <taxon>Entomophthoromycotina</taxon>
        <taxon>Entomophthoromycetes</taxon>
        <taxon>Entomophthorales</taxon>
        <taxon>Ancylistaceae</taxon>
        <taxon>Conidiobolus</taxon>
    </lineage>
</organism>
<dbReference type="GO" id="GO:0005524">
    <property type="term" value="F:ATP binding"/>
    <property type="evidence" value="ECO:0007669"/>
    <property type="project" value="UniProtKB-KW"/>
</dbReference>
<evidence type="ECO:0000256" key="5">
    <source>
        <dbReference type="ARBA" id="ARBA00022741"/>
    </source>
</evidence>
<dbReference type="Proteomes" id="UP000070444">
    <property type="component" value="Unassembled WGS sequence"/>
</dbReference>